<feature type="signal peptide" evidence="2">
    <location>
        <begin position="1"/>
        <end position="21"/>
    </location>
</feature>
<feature type="compositionally biased region" description="Basic and acidic residues" evidence="1">
    <location>
        <begin position="37"/>
        <end position="47"/>
    </location>
</feature>
<feature type="region of interest" description="Disordered" evidence="1">
    <location>
        <begin position="37"/>
        <end position="60"/>
    </location>
</feature>
<reference evidence="3" key="1">
    <citation type="submission" date="2020-08" db="EMBL/GenBank/DDBJ databases">
        <title>Multicomponent nature underlies the extraordinary mechanical properties of spider dragline silk.</title>
        <authorList>
            <person name="Kono N."/>
            <person name="Nakamura H."/>
            <person name="Mori M."/>
            <person name="Yoshida Y."/>
            <person name="Ohtoshi R."/>
            <person name="Malay A.D."/>
            <person name="Moran D.A.P."/>
            <person name="Tomita M."/>
            <person name="Numata K."/>
            <person name="Arakawa K."/>
        </authorList>
    </citation>
    <scope>NUCLEOTIDE SEQUENCE</scope>
</reference>
<accession>A0A8X6IVZ9</accession>
<protein>
    <submittedName>
        <fullName evidence="3">Uncharacterized protein</fullName>
    </submittedName>
</protein>
<gene>
    <name evidence="3" type="ORF">NPIL_4491</name>
</gene>
<proteinExistence type="predicted"/>
<evidence type="ECO:0000313" key="4">
    <source>
        <dbReference type="Proteomes" id="UP000887013"/>
    </source>
</evidence>
<dbReference type="Proteomes" id="UP000887013">
    <property type="component" value="Unassembled WGS sequence"/>
</dbReference>
<dbReference type="EMBL" id="BMAW01093686">
    <property type="protein sequence ID" value="GFS61658.1"/>
    <property type="molecule type" value="Genomic_DNA"/>
</dbReference>
<evidence type="ECO:0000313" key="3">
    <source>
        <dbReference type="EMBL" id="GFS61658.1"/>
    </source>
</evidence>
<feature type="chain" id="PRO_5036483435" evidence="2">
    <location>
        <begin position="22"/>
        <end position="122"/>
    </location>
</feature>
<name>A0A8X6IVZ9_NEPPI</name>
<comment type="caution">
    <text evidence="3">The sequence shown here is derived from an EMBL/GenBank/DDBJ whole genome shotgun (WGS) entry which is preliminary data.</text>
</comment>
<evidence type="ECO:0000256" key="1">
    <source>
        <dbReference type="SAM" id="MobiDB-lite"/>
    </source>
</evidence>
<keyword evidence="2" id="KW-0732">Signal</keyword>
<sequence>MRSTAVMIALFDLLLIGLIQASTFGDEKVAHGGHGVKEHGVDAKDQEGAGYGGHKGGATSKGYSRGFSYGTGHDTGKTVSVGDEGYGGKGFGDKEFREYGLGGLGYGGLGFGGFRGPLLFFR</sequence>
<dbReference type="OrthoDB" id="6437136at2759"/>
<dbReference type="AlphaFoldDB" id="A0A8X6IVZ9"/>
<keyword evidence="4" id="KW-1185">Reference proteome</keyword>
<evidence type="ECO:0000256" key="2">
    <source>
        <dbReference type="SAM" id="SignalP"/>
    </source>
</evidence>
<organism evidence="3 4">
    <name type="scientific">Nephila pilipes</name>
    <name type="common">Giant wood spider</name>
    <name type="synonym">Nephila maculata</name>
    <dbReference type="NCBI Taxonomy" id="299642"/>
    <lineage>
        <taxon>Eukaryota</taxon>
        <taxon>Metazoa</taxon>
        <taxon>Ecdysozoa</taxon>
        <taxon>Arthropoda</taxon>
        <taxon>Chelicerata</taxon>
        <taxon>Arachnida</taxon>
        <taxon>Araneae</taxon>
        <taxon>Araneomorphae</taxon>
        <taxon>Entelegynae</taxon>
        <taxon>Araneoidea</taxon>
        <taxon>Nephilidae</taxon>
        <taxon>Nephila</taxon>
    </lineage>
</organism>